<dbReference type="EMBL" id="KF796603">
    <property type="protein sequence ID" value="AHN97873.1"/>
    <property type="molecule type" value="Genomic_DNA"/>
</dbReference>
<feature type="chain" id="PRO_5004951949" description="Choice-of-anchor B family protein" evidence="4">
    <location>
        <begin position="26"/>
        <end position="817"/>
    </location>
</feature>
<organism evidence="5">
    <name type="scientific">uncultured bacterium lac127</name>
    <dbReference type="NCBI Taxonomy" id="1447237"/>
    <lineage>
        <taxon>Bacteria</taxon>
        <taxon>environmental samples</taxon>
    </lineage>
</organism>
<dbReference type="InterPro" id="IPR013211">
    <property type="entry name" value="LVIVD"/>
</dbReference>
<dbReference type="GO" id="GO:0005576">
    <property type="term" value="C:extracellular region"/>
    <property type="evidence" value="ECO:0007669"/>
    <property type="project" value="TreeGrafter"/>
</dbReference>
<dbReference type="InterPro" id="IPR013517">
    <property type="entry name" value="FG-GAP"/>
</dbReference>
<proteinExistence type="predicted"/>
<keyword evidence="3" id="KW-0325">Glycoprotein</keyword>
<evidence type="ECO:0008006" key="6">
    <source>
        <dbReference type="Google" id="ProtNLM"/>
    </source>
</evidence>
<dbReference type="SMART" id="SM00191">
    <property type="entry name" value="Int_alpha"/>
    <property type="match status" value="4"/>
</dbReference>
<evidence type="ECO:0000256" key="1">
    <source>
        <dbReference type="ARBA" id="ARBA00022729"/>
    </source>
</evidence>
<protein>
    <recommendedName>
        <fullName evidence="6">Choice-of-anchor B family protein</fullName>
    </recommendedName>
</protein>
<keyword evidence="2" id="KW-0677">Repeat</keyword>
<dbReference type="PANTHER" id="PTHR38787">
    <property type="entry name" value="REGULATORY P DOMAIN-CONTAINING PROTEIN"/>
    <property type="match status" value="1"/>
</dbReference>
<sequence>MRLARFFCLAAVPAALAVMPAPAVAAPRSAPSPDPDAVIGFGGAAVILGDQVLIGRPGFVVGFPMPATHAGSVHAFRRGSDGWVESGTVMAKEGALGDGFGSALAGEGNLLLVGAPGAAGGGAVYLFEQGSDGRWAQRARLTAPGGAEGDRLGSSVALRGGVLLAGAPGREGGRGTVVVFARGRTARDWTSRGSIQAKSTSTGDWFGAAVAFDGRHALVGAPGAWTVMLDSTGYRPGQAFVFRAESGGKWREEARLASSAPDPHASLGAAVLLDGAEALVGAPRTDSVAGSVMRFRREGGAWSAAGSIAPDSIITPAGFGASLARDGGDLLVGAPITNMNAGAVHIFRRDSSGWRQKQLLATPPAGYSTRLGATLAASGGLAVAGAPLADFFEGTSLLYQRDGSGAWRQMAAVTDSITAVLPAVTGAEVKCQSGKARGFECKDAHLVAFMPNGSLGAKRGTLLNGIWGWTDSTTGREFALVGRTDGTSFVEVTDPANPKYLGDLPLHQGARVNIWREIKVYRNHAFIVADGAGPHGMQIFDLTQLRSASSPQTFRETAHYAQVNSAHNIVINPASGFAYVTGGSMGGETCGGALHMVDIREPLHPKFVGCYADPRLGLQRTGYTHDAQCVIYQGPDADYHGREICLTASETGLGVADVTEKAKPRTISIATYPNVSYAHQGWLTEDHRYFFLDDEGDELVGTAPKTRTVVFDLADLEDPVVATEFYGTTAATDHNLYINGRYMYQSNYVAGLRVVDVKNPVNPVEVGYFDTVPFGENLPGFSGSWSNYPYFKNGLVAVSSMREGLFLVRYQPGTVVP</sequence>
<dbReference type="InterPro" id="IPR011044">
    <property type="entry name" value="Quino_amine_DH_bsu"/>
</dbReference>
<keyword evidence="1 4" id="KW-0732">Signal</keyword>
<evidence type="ECO:0000313" key="5">
    <source>
        <dbReference type="EMBL" id="AHN97873.1"/>
    </source>
</evidence>
<accession>X2LC74</accession>
<dbReference type="InterPro" id="IPR013519">
    <property type="entry name" value="Int_alpha_beta-p"/>
</dbReference>
<dbReference type="InterPro" id="IPR027589">
    <property type="entry name" value="Choice_anch_B"/>
</dbReference>
<name>X2LC74_9BACT</name>
<dbReference type="NCBIfam" id="TIGR04312">
    <property type="entry name" value="choice_anch_B"/>
    <property type="match status" value="1"/>
</dbReference>
<dbReference type="Pfam" id="PF08309">
    <property type="entry name" value="LVIVD"/>
    <property type="match status" value="1"/>
</dbReference>
<reference evidence="5" key="1">
    <citation type="submission" date="2013-10" db="EMBL/GenBank/DDBJ databases">
        <title>Functional metagenomics reveals novel beta-galactosidases not predictable from gene sequences.</title>
        <authorList>
            <person name="Cheng J."/>
            <person name="Engel K."/>
            <person name="Romantsov T."/>
            <person name="Neufeld J.D."/>
            <person name="Rose D.R."/>
            <person name="Charles T.C."/>
        </authorList>
    </citation>
    <scope>NUCLEOTIDE SEQUENCE</scope>
</reference>
<dbReference type="PANTHER" id="PTHR38787:SF3">
    <property type="entry name" value="REGULATORY P DOMAIN-CONTAINING PROTEIN"/>
    <property type="match status" value="1"/>
</dbReference>
<dbReference type="InterPro" id="IPR028994">
    <property type="entry name" value="Integrin_alpha_N"/>
</dbReference>
<feature type="signal peptide" evidence="4">
    <location>
        <begin position="1"/>
        <end position="25"/>
    </location>
</feature>
<evidence type="ECO:0000256" key="2">
    <source>
        <dbReference type="ARBA" id="ARBA00022737"/>
    </source>
</evidence>
<dbReference type="SUPFAM" id="SSF69318">
    <property type="entry name" value="Integrin alpha N-terminal domain"/>
    <property type="match status" value="2"/>
</dbReference>
<dbReference type="Pfam" id="PF14312">
    <property type="entry name" value="FG-GAP_2"/>
    <property type="match status" value="3"/>
</dbReference>
<dbReference type="AlphaFoldDB" id="X2LC74"/>
<dbReference type="SUPFAM" id="SSF50969">
    <property type="entry name" value="YVTN repeat-like/Quinoprotein amine dehydrogenase"/>
    <property type="match status" value="1"/>
</dbReference>
<dbReference type="Gene3D" id="2.130.10.130">
    <property type="entry name" value="Integrin alpha, N-terminal"/>
    <property type="match status" value="2"/>
</dbReference>
<evidence type="ECO:0000256" key="4">
    <source>
        <dbReference type="SAM" id="SignalP"/>
    </source>
</evidence>
<evidence type="ECO:0000256" key="3">
    <source>
        <dbReference type="ARBA" id="ARBA00023180"/>
    </source>
</evidence>